<name>A0A1Y2I5L6_9FUNG</name>
<reference evidence="1 2" key="1">
    <citation type="submission" date="2016-07" db="EMBL/GenBank/DDBJ databases">
        <title>Pervasive Adenine N6-methylation of Active Genes in Fungi.</title>
        <authorList>
            <consortium name="DOE Joint Genome Institute"/>
            <person name="Mondo S.J."/>
            <person name="Dannebaum R.O."/>
            <person name="Kuo R.C."/>
            <person name="Labutti K."/>
            <person name="Haridas S."/>
            <person name="Kuo A."/>
            <person name="Salamov A."/>
            <person name="Ahrendt S.R."/>
            <person name="Lipzen A."/>
            <person name="Sullivan W."/>
            <person name="Andreopoulos W.B."/>
            <person name="Clum A."/>
            <person name="Lindquist E."/>
            <person name="Daum C."/>
            <person name="Ramamoorthy G.K."/>
            <person name="Gryganskyi A."/>
            <person name="Culley D."/>
            <person name="Magnuson J.K."/>
            <person name="James T.Y."/>
            <person name="O'Malley M.A."/>
            <person name="Stajich J.E."/>
            <person name="Spatafora J.W."/>
            <person name="Visel A."/>
            <person name="Grigoriev I.V."/>
        </authorList>
    </citation>
    <scope>NUCLEOTIDE SEQUENCE [LARGE SCALE GENOMIC DNA]</scope>
    <source>
        <strain evidence="1 2">PL171</strain>
    </source>
</reference>
<sequence>MPTRPSSTVLVLCRPRARTPPSTRSPRVWLTGLAPTKLLFQRCACMCFKTTVVNVVCETECLVCSFNLPMVPAVCSAIKLFCDMYKSVCASGRSWL</sequence>
<gene>
    <name evidence="1" type="ORF">BCR44DRAFT_1422676</name>
</gene>
<evidence type="ECO:0000313" key="2">
    <source>
        <dbReference type="Proteomes" id="UP000193411"/>
    </source>
</evidence>
<protein>
    <submittedName>
        <fullName evidence="1">Uncharacterized protein</fullName>
    </submittedName>
</protein>
<proteinExistence type="predicted"/>
<organism evidence="1 2">
    <name type="scientific">Catenaria anguillulae PL171</name>
    <dbReference type="NCBI Taxonomy" id="765915"/>
    <lineage>
        <taxon>Eukaryota</taxon>
        <taxon>Fungi</taxon>
        <taxon>Fungi incertae sedis</taxon>
        <taxon>Blastocladiomycota</taxon>
        <taxon>Blastocladiomycetes</taxon>
        <taxon>Blastocladiales</taxon>
        <taxon>Catenariaceae</taxon>
        <taxon>Catenaria</taxon>
    </lineage>
</organism>
<comment type="caution">
    <text evidence="1">The sequence shown here is derived from an EMBL/GenBank/DDBJ whole genome shotgun (WGS) entry which is preliminary data.</text>
</comment>
<accession>A0A1Y2I5L6</accession>
<dbReference type="Proteomes" id="UP000193411">
    <property type="component" value="Unassembled WGS sequence"/>
</dbReference>
<dbReference type="EMBL" id="MCFL01000001">
    <property type="protein sequence ID" value="ORZ41373.1"/>
    <property type="molecule type" value="Genomic_DNA"/>
</dbReference>
<keyword evidence="2" id="KW-1185">Reference proteome</keyword>
<evidence type="ECO:0000313" key="1">
    <source>
        <dbReference type="EMBL" id="ORZ41373.1"/>
    </source>
</evidence>
<dbReference type="AlphaFoldDB" id="A0A1Y2I5L6"/>